<dbReference type="CDD" id="cd02570">
    <property type="entry name" value="PseudoU_synth_EcTruA"/>
    <property type="match status" value="1"/>
</dbReference>
<dbReference type="SUPFAM" id="SSF55120">
    <property type="entry name" value="Pseudouridine synthase"/>
    <property type="match status" value="1"/>
</dbReference>
<dbReference type="AlphaFoldDB" id="A0A381T0B3"/>
<dbReference type="PIRSF" id="PIRSF001430">
    <property type="entry name" value="tRNA_psdUrid_synth"/>
    <property type="match status" value="1"/>
</dbReference>
<organism evidence="5">
    <name type="scientific">marine metagenome</name>
    <dbReference type="NCBI Taxonomy" id="408172"/>
    <lineage>
        <taxon>unclassified sequences</taxon>
        <taxon>metagenomes</taxon>
        <taxon>ecological metagenomes</taxon>
    </lineage>
</organism>
<evidence type="ECO:0000259" key="4">
    <source>
        <dbReference type="Pfam" id="PF01416"/>
    </source>
</evidence>
<dbReference type="EMBL" id="UINC01003758">
    <property type="protein sequence ID" value="SVA09008.1"/>
    <property type="molecule type" value="Genomic_DNA"/>
</dbReference>
<dbReference type="GO" id="GO:0003723">
    <property type="term" value="F:RNA binding"/>
    <property type="evidence" value="ECO:0007669"/>
    <property type="project" value="InterPro"/>
</dbReference>
<evidence type="ECO:0000256" key="2">
    <source>
        <dbReference type="ARBA" id="ARBA00022694"/>
    </source>
</evidence>
<dbReference type="PANTHER" id="PTHR11142">
    <property type="entry name" value="PSEUDOURIDYLATE SYNTHASE"/>
    <property type="match status" value="1"/>
</dbReference>
<name>A0A381T0B3_9ZZZZ</name>
<dbReference type="InterPro" id="IPR020103">
    <property type="entry name" value="PsdUridine_synth_cat_dom_sf"/>
</dbReference>
<dbReference type="Pfam" id="PF01416">
    <property type="entry name" value="PseudoU_synth_1"/>
    <property type="match status" value="2"/>
</dbReference>
<evidence type="ECO:0000256" key="3">
    <source>
        <dbReference type="ARBA" id="ARBA00023235"/>
    </source>
</evidence>
<dbReference type="NCBIfam" id="TIGR00071">
    <property type="entry name" value="hisT_truA"/>
    <property type="match status" value="1"/>
</dbReference>
<feature type="domain" description="Pseudouridine synthase I TruA alpha/beta" evidence="4">
    <location>
        <begin position="146"/>
        <end position="253"/>
    </location>
</feature>
<dbReference type="PANTHER" id="PTHR11142:SF0">
    <property type="entry name" value="TRNA PSEUDOURIDINE SYNTHASE-LIKE 1"/>
    <property type="match status" value="1"/>
</dbReference>
<dbReference type="HAMAP" id="MF_00171">
    <property type="entry name" value="TruA"/>
    <property type="match status" value="1"/>
</dbReference>
<dbReference type="InterPro" id="IPR020094">
    <property type="entry name" value="TruA/RsuA/RluB/E/F_N"/>
</dbReference>
<dbReference type="GO" id="GO:0031119">
    <property type="term" value="P:tRNA pseudouridine synthesis"/>
    <property type="evidence" value="ECO:0007669"/>
    <property type="project" value="TreeGrafter"/>
</dbReference>
<gene>
    <name evidence="5" type="ORF">METZ01_LOCUS61862</name>
</gene>
<keyword evidence="3" id="KW-0413">Isomerase</keyword>
<protein>
    <recommendedName>
        <fullName evidence="4">Pseudouridine synthase I TruA alpha/beta domain-containing protein</fullName>
    </recommendedName>
</protein>
<dbReference type="FunFam" id="3.30.70.580:FF:000001">
    <property type="entry name" value="tRNA pseudouridine synthase A"/>
    <property type="match status" value="1"/>
</dbReference>
<dbReference type="InterPro" id="IPR020095">
    <property type="entry name" value="PsdUridine_synth_TruA_C"/>
</dbReference>
<dbReference type="GO" id="GO:0009982">
    <property type="term" value="F:pseudouridine synthase activity"/>
    <property type="evidence" value="ECO:0007669"/>
    <property type="project" value="InterPro"/>
</dbReference>
<evidence type="ECO:0000313" key="5">
    <source>
        <dbReference type="EMBL" id="SVA09008.1"/>
    </source>
</evidence>
<feature type="domain" description="Pseudouridine synthase I TruA alpha/beta" evidence="4">
    <location>
        <begin position="10"/>
        <end position="101"/>
    </location>
</feature>
<dbReference type="InterPro" id="IPR020097">
    <property type="entry name" value="PsdUridine_synth_TruA_a/b_dom"/>
</dbReference>
<dbReference type="InterPro" id="IPR001406">
    <property type="entry name" value="PsdUridine_synth_TruA"/>
</dbReference>
<dbReference type="Gene3D" id="3.30.70.580">
    <property type="entry name" value="Pseudouridine synthase I, catalytic domain, N-terminal subdomain"/>
    <property type="match status" value="1"/>
</dbReference>
<sequence>MHRTIKLTIAYEGSGYVGWQRQPNGRSIQGLIEDSFRRIEGAPVTIIGAGRTDAGVHALGQVASARITHAIGVADLGRALNAMLPPDIRVLEAIEMPKSFDARKSSVGKVYRYRVVTGPFVSPFERRYAWHIEKPLDCRAMQDGGKAFLGEHDFAGFQTTGSDVITSVRRISRLDVNEGDLDRTAGGGRLMTIEVEGNGFLRHMVRTIVGTLVEVGTQQRVPADIARVLESRNRAKAGPTAPAEGLFLVRVNY</sequence>
<evidence type="ECO:0000256" key="1">
    <source>
        <dbReference type="ARBA" id="ARBA00009375"/>
    </source>
</evidence>
<proteinExistence type="inferred from homology"/>
<reference evidence="5" key="1">
    <citation type="submission" date="2018-05" db="EMBL/GenBank/DDBJ databases">
        <authorList>
            <person name="Lanie J.A."/>
            <person name="Ng W.-L."/>
            <person name="Kazmierczak K.M."/>
            <person name="Andrzejewski T.M."/>
            <person name="Davidsen T.M."/>
            <person name="Wayne K.J."/>
            <person name="Tettelin H."/>
            <person name="Glass J.I."/>
            <person name="Rusch D."/>
            <person name="Podicherti R."/>
            <person name="Tsui H.-C.T."/>
            <person name="Winkler M.E."/>
        </authorList>
    </citation>
    <scope>NUCLEOTIDE SEQUENCE</scope>
</reference>
<keyword evidence="2" id="KW-0819">tRNA processing</keyword>
<comment type="similarity">
    <text evidence="1">Belongs to the tRNA pseudouridine synthase TruA family.</text>
</comment>
<accession>A0A381T0B3</accession>
<dbReference type="Gene3D" id="3.30.70.660">
    <property type="entry name" value="Pseudouridine synthase I, catalytic domain, C-terminal subdomain"/>
    <property type="match status" value="1"/>
</dbReference>